<dbReference type="GO" id="GO:0016757">
    <property type="term" value="F:glycosyltransferase activity"/>
    <property type="evidence" value="ECO:0007669"/>
    <property type="project" value="UniProtKB-KW"/>
</dbReference>
<protein>
    <submittedName>
        <fullName evidence="5">Mycofactocin system glycosyltransferase</fullName>
    </submittedName>
</protein>
<dbReference type="InterPro" id="IPR029044">
    <property type="entry name" value="Nucleotide-diphossugar_trans"/>
</dbReference>
<dbReference type="Proteomes" id="UP000004478">
    <property type="component" value="Unassembled WGS sequence"/>
</dbReference>
<evidence type="ECO:0000256" key="1">
    <source>
        <dbReference type="ARBA" id="ARBA00006739"/>
    </source>
</evidence>
<reference evidence="5 6" key="1">
    <citation type="journal article" date="2012" name="J. Bacteriol.">
        <title>Draft Genome Sequence of Cecembia lonarensis Strain LW9T, Isolated from Lonar Lake, a Haloalkaline Lake in India.</title>
        <authorList>
            <person name="Shivaji S."/>
            <person name="Ara S."/>
            <person name="Singh A."/>
            <person name="Pinnaka A.K."/>
        </authorList>
    </citation>
    <scope>NUCLEOTIDE SEQUENCE [LARGE SCALE GENOMIC DNA]</scope>
    <source>
        <strain evidence="5 6">LW9</strain>
    </source>
</reference>
<dbReference type="CDD" id="cd04186">
    <property type="entry name" value="GT_2_like_c"/>
    <property type="match status" value="1"/>
</dbReference>
<dbReference type="PATRIC" id="fig|1225176.3.peg.2881"/>
<feature type="domain" description="Glycosyltransferase 2-like" evidence="4">
    <location>
        <begin position="6"/>
        <end position="123"/>
    </location>
</feature>
<dbReference type="Pfam" id="PF00535">
    <property type="entry name" value="Glycos_transf_2"/>
    <property type="match status" value="1"/>
</dbReference>
<dbReference type="Gene3D" id="3.90.550.10">
    <property type="entry name" value="Spore Coat Polysaccharide Biosynthesis Protein SpsA, Chain A"/>
    <property type="match status" value="1"/>
</dbReference>
<sequence length="330" mass="38108">MQKAAIVILNYNGVETLSKFLPSVIKYSTFPVYVADNASSDNSIDLLKENFPQVRLISLKQNFGFAGGYNEAFRSIQGKYKFYILLNSDVEVTDRWDINLIKYLEAHPYVAGVQPKILSFGQRDHFEHSGAGGGFIDSLGYPYCRGRFFETIEKDRGQYDDEVTVDWVSGACMAIQSEIFHESGGFDASYFSHMEEIDWCWRMRCEGYLFKYYGQVGIYHVGGATLAHSNPKKTYLNFRNNLTTLKKNLPNRDWIKVYCSRIVLDTLAAFVFMMKGNLDHAKMVFRAHHDFNRIKNQSSVATNRECQRNGEIQFLLWEYYIKGRKTFLQA</sequence>
<proteinExistence type="inferred from homology"/>
<evidence type="ECO:0000313" key="5">
    <source>
        <dbReference type="EMBL" id="EKB48676.1"/>
    </source>
</evidence>
<name>K1L1N1_CECL9</name>
<dbReference type="InterPro" id="IPR001173">
    <property type="entry name" value="Glyco_trans_2-like"/>
</dbReference>
<accession>K1L1N1</accession>
<evidence type="ECO:0000313" key="6">
    <source>
        <dbReference type="Proteomes" id="UP000004478"/>
    </source>
</evidence>
<keyword evidence="3 5" id="KW-0808">Transferase</keyword>
<dbReference type="PANTHER" id="PTHR43179">
    <property type="entry name" value="RHAMNOSYLTRANSFERASE WBBL"/>
    <property type="match status" value="1"/>
</dbReference>
<dbReference type="OrthoDB" id="9771846at2"/>
<comment type="similarity">
    <text evidence="1">Belongs to the glycosyltransferase 2 family.</text>
</comment>
<gene>
    <name evidence="5" type="ORF">B879_02703</name>
</gene>
<organism evidence="5 6">
    <name type="scientific">Cecembia lonarensis (strain CCUG 58316 / KCTC 22772 / LW9)</name>
    <dbReference type="NCBI Taxonomy" id="1225176"/>
    <lineage>
        <taxon>Bacteria</taxon>
        <taxon>Pseudomonadati</taxon>
        <taxon>Bacteroidota</taxon>
        <taxon>Cytophagia</taxon>
        <taxon>Cytophagales</taxon>
        <taxon>Cyclobacteriaceae</taxon>
        <taxon>Cecembia</taxon>
    </lineage>
</organism>
<dbReference type="RefSeq" id="WP_009185726.1">
    <property type="nucleotide sequence ID" value="NZ_AMGM01000045.1"/>
</dbReference>
<keyword evidence="6" id="KW-1185">Reference proteome</keyword>
<keyword evidence="2" id="KW-0328">Glycosyltransferase</keyword>
<dbReference type="PANTHER" id="PTHR43179:SF12">
    <property type="entry name" value="GALACTOFURANOSYLTRANSFERASE GLFT2"/>
    <property type="match status" value="1"/>
</dbReference>
<evidence type="ECO:0000256" key="2">
    <source>
        <dbReference type="ARBA" id="ARBA00022676"/>
    </source>
</evidence>
<dbReference type="EMBL" id="AMGM01000045">
    <property type="protein sequence ID" value="EKB48676.1"/>
    <property type="molecule type" value="Genomic_DNA"/>
</dbReference>
<evidence type="ECO:0000259" key="4">
    <source>
        <dbReference type="Pfam" id="PF00535"/>
    </source>
</evidence>
<comment type="caution">
    <text evidence="5">The sequence shown here is derived from an EMBL/GenBank/DDBJ whole genome shotgun (WGS) entry which is preliminary data.</text>
</comment>
<dbReference type="AlphaFoldDB" id="K1L1N1"/>
<evidence type="ECO:0000256" key="3">
    <source>
        <dbReference type="ARBA" id="ARBA00022679"/>
    </source>
</evidence>
<dbReference type="SUPFAM" id="SSF53448">
    <property type="entry name" value="Nucleotide-diphospho-sugar transferases"/>
    <property type="match status" value="1"/>
</dbReference>